<dbReference type="Gene3D" id="2.80.10.50">
    <property type="match status" value="1"/>
</dbReference>
<sequence length="321" mass="32849">MATALLATVVGAAPARAELTLLDLGGLPSSTSNWVGSINDSDIAVGASYTDRRHDRAVKYDGKGGSSELVGPAGASTTVKAVNNRGAAAGTTSGADVGTRAIRFNPDGTYQLLITPSGYHSSLGLAIDGSGTVYGIAMRENNQQIPVRWRPNGVLTAMKLPQGATWAYVTSASANGYVAGYVSGPGIAGLAVRWNPDGTVTTLGRVTNGATSAQAVNNRGEVVGNANGSNNEGTYGARWTADGSVIMLAGDVYPKSVNDSGVIVGFKYLDGKSRPYRWTYNGDELDLGLPEGATEGVALDVNSDGVIVGIAGSAAVKWTTF</sequence>
<evidence type="ECO:0000313" key="1">
    <source>
        <dbReference type="EMBL" id="MFC3894970.1"/>
    </source>
</evidence>
<reference evidence="2" key="1">
    <citation type="journal article" date="2019" name="Int. J. Syst. Evol. Microbiol.">
        <title>The Global Catalogue of Microorganisms (GCM) 10K type strain sequencing project: providing services to taxonomists for standard genome sequencing and annotation.</title>
        <authorList>
            <consortium name="The Broad Institute Genomics Platform"/>
            <consortium name="The Broad Institute Genome Sequencing Center for Infectious Disease"/>
            <person name="Wu L."/>
            <person name="Ma J."/>
        </authorList>
    </citation>
    <scope>NUCLEOTIDE SEQUENCE [LARGE SCALE GENOMIC DNA]</scope>
    <source>
        <strain evidence="2">CGMCC 4.7405</strain>
    </source>
</reference>
<gene>
    <name evidence="1" type="ORF">ACFOWZ_26105</name>
</gene>
<evidence type="ECO:0000313" key="2">
    <source>
        <dbReference type="Proteomes" id="UP001595690"/>
    </source>
</evidence>
<keyword evidence="2" id="KW-1185">Reference proteome</keyword>
<protein>
    <recommendedName>
        <fullName evidence="3">Extracellular repeat, HAF family</fullName>
    </recommendedName>
</protein>
<name>A0ABV8BYX1_9PSEU</name>
<comment type="caution">
    <text evidence="1">The sequence shown here is derived from an EMBL/GenBank/DDBJ whole genome shotgun (WGS) entry which is preliminary data.</text>
</comment>
<organism evidence="1 2">
    <name type="scientific">Lentzea rhizosphaerae</name>
    <dbReference type="NCBI Taxonomy" id="2041025"/>
    <lineage>
        <taxon>Bacteria</taxon>
        <taxon>Bacillati</taxon>
        <taxon>Actinomycetota</taxon>
        <taxon>Actinomycetes</taxon>
        <taxon>Pseudonocardiales</taxon>
        <taxon>Pseudonocardiaceae</taxon>
        <taxon>Lentzea</taxon>
    </lineage>
</organism>
<dbReference type="Proteomes" id="UP001595690">
    <property type="component" value="Unassembled WGS sequence"/>
</dbReference>
<proteinExistence type="predicted"/>
<accession>A0ABV8BYX1</accession>
<dbReference type="EMBL" id="JBHRZI010000021">
    <property type="protein sequence ID" value="MFC3894970.1"/>
    <property type="molecule type" value="Genomic_DNA"/>
</dbReference>
<evidence type="ECO:0008006" key="3">
    <source>
        <dbReference type="Google" id="ProtNLM"/>
    </source>
</evidence>
<dbReference type="RefSeq" id="WP_382376517.1">
    <property type="nucleotide sequence ID" value="NZ_JBHRZI010000021.1"/>
</dbReference>